<feature type="region of interest" description="Disordered" evidence="1">
    <location>
        <begin position="1"/>
        <end position="36"/>
    </location>
</feature>
<reference evidence="3" key="1">
    <citation type="submission" date="2014-05" db="EMBL/GenBank/DDBJ databases">
        <title>The transcriptome of the halophilic microalga Tetraselmis sp. GSL018 isolated from the Great Salt Lake, Utah.</title>
        <authorList>
            <person name="Jinkerson R.E."/>
            <person name="D'Adamo S."/>
            <person name="Posewitz M.C."/>
        </authorList>
    </citation>
    <scope>NUCLEOTIDE SEQUENCE</scope>
    <source>
        <strain evidence="3">GSL018</strain>
    </source>
</reference>
<protein>
    <submittedName>
        <fullName evidence="3">Aaa-domain-containing protein</fullName>
    </submittedName>
</protein>
<keyword evidence="2" id="KW-0812">Transmembrane</keyword>
<dbReference type="AlphaFoldDB" id="A0A061S9F8"/>
<gene>
    <name evidence="3" type="ORF">TSPGSL018_7096</name>
</gene>
<sequence length="369" mass="42001">MRAPLELASRQSLARPFPKLCDPRAPRRQRRPSPRRRIAPAALWWWMQSEGAEEAPPKPNPQFKKKDLLRIKRDGPTIDDLVHKHVKEVTDSNTGYTKTVETWHVPNEVLGDSQYSPEPDWFATPQVSMVTLLRGLKERNWTSDLYNPNAEPWKIEFFSDSGRFLCNSFSGYRALITKADGSRMWCDMPDAGPPNFLEDYISGGGIGAIHTAKRLPPLPDNPLQYGYNQAFLEVFQAFEQRLPKKAIRHFEKYGWVDQSKFPYDCPGDSLLDVSFHQTPPELNLAPFWEKIPGFLFFGFAFSFLGVCLAIGIFRPRRMMPGDPVQAMEFAQSKGQARKEGMTGVKFSDIAGLDSTLSELQEVVEFLKSP</sequence>
<name>A0A061S9F8_9CHLO</name>
<evidence type="ECO:0000256" key="1">
    <source>
        <dbReference type="SAM" id="MobiDB-lite"/>
    </source>
</evidence>
<organism evidence="3">
    <name type="scientific">Tetraselmis sp. GSL018</name>
    <dbReference type="NCBI Taxonomy" id="582737"/>
    <lineage>
        <taxon>Eukaryota</taxon>
        <taxon>Viridiplantae</taxon>
        <taxon>Chlorophyta</taxon>
        <taxon>core chlorophytes</taxon>
        <taxon>Chlorodendrophyceae</taxon>
        <taxon>Chlorodendrales</taxon>
        <taxon>Chlorodendraceae</taxon>
        <taxon>Tetraselmis</taxon>
    </lineage>
</organism>
<feature type="transmembrane region" description="Helical" evidence="2">
    <location>
        <begin position="293"/>
        <end position="313"/>
    </location>
</feature>
<evidence type="ECO:0000256" key="2">
    <source>
        <dbReference type="SAM" id="Phobius"/>
    </source>
</evidence>
<keyword evidence="2" id="KW-1133">Transmembrane helix</keyword>
<keyword evidence="2" id="KW-0472">Membrane</keyword>
<feature type="non-terminal residue" evidence="3">
    <location>
        <position position="369"/>
    </location>
</feature>
<evidence type="ECO:0000313" key="3">
    <source>
        <dbReference type="EMBL" id="JAC81812.1"/>
    </source>
</evidence>
<accession>A0A061S9F8</accession>
<dbReference type="EMBL" id="GBEZ01003317">
    <property type="protein sequence ID" value="JAC81812.1"/>
    <property type="molecule type" value="Transcribed_RNA"/>
</dbReference>
<proteinExistence type="predicted"/>
<feature type="compositionally biased region" description="Basic residues" evidence="1">
    <location>
        <begin position="26"/>
        <end position="36"/>
    </location>
</feature>